<dbReference type="OrthoDB" id="9802264at2"/>
<keyword evidence="2" id="KW-0547">Nucleotide-binding</keyword>
<dbReference type="InterPro" id="IPR027417">
    <property type="entry name" value="P-loop_NTPase"/>
</dbReference>
<proteinExistence type="predicted"/>
<evidence type="ECO:0000256" key="1">
    <source>
        <dbReference type="ARBA" id="ARBA00022448"/>
    </source>
</evidence>
<dbReference type="SUPFAM" id="SSF52540">
    <property type="entry name" value="P-loop containing nucleoside triphosphate hydrolases"/>
    <property type="match status" value="1"/>
</dbReference>
<accession>A0A1X6WNT7</accession>
<evidence type="ECO:0000259" key="4">
    <source>
        <dbReference type="PROSITE" id="PS50893"/>
    </source>
</evidence>
<dbReference type="RefSeq" id="WP_086951566.1">
    <property type="nucleotide sequence ID" value="NZ_FWFD01000009.1"/>
</dbReference>
<feature type="domain" description="ABC transporter" evidence="4">
    <location>
        <begin position="4"/>
        <end position="229"/>
    </location>
</feature>
<dbReference type="InterPro" id="IPR017871">
    <property type="entry name" value="ABC_transporter-like_CS"/>
</dbReference>
<evidence type="ECO:0000313" key="6">
    <source>
        <dbReference type="Proteomes" id="UP000195918"/>
    </source>
</evidence>
<dbReference type="PROSITE" id="PS00211">
    <property type="entry name" value="ABC_TRANSPORTER_1"/>
    <property type="match status" value="1"/>
</dbReference>
<dbReference type="EMBL" id="FWFD01000009">
    <property type="protein sequence ID" value="SLM85939.1"/>
    <property type="molecule type" value="Genomic_DNA"/>
</dbReference>
<reference evidence="6" key="1">
    <citation type="submission" date="2017-02" db="EMBL/GenBank/DDBJ databases">
        <authorList>
            <person name="Dridi B."/>
        </authorList>
    </citation>
    <scope>NUCLEOTIDE SEQUENCE [LARGE SCALE GENOMIC DNA]</scope>
    <source>
        <strain evidence="6">bH819</strain>
    </source>
</reference>
<dbReference type="InterPro" id="IPR050166">
    <property type="entry name" value="ABC_transporter_ATP-bind"/>
</dbReference>
<dbReference type="PROSITE" id="PS50893">
    <property type="entry name" value="ABC_TRANSPORTER_2"/>
    <property type="match status" value="1"/>
</dbReference>
<keyword evidence="3" id="KW-0067">ATP-binding</keyword>
<evidence type="ECO:0000313" key="5">
    <source>
        <dbReference type="EMBL" id="SLM85939.1"/>
    </source>
</evidence>
<evidence type="ECO:0000256" key="3">
    <source>
        <dbReference type="ARBA" id="ARBA00022840"/>
    </source>
</evidence>
<dbReference type="Gene3D" id="3.40.50.300">
    <property type="entry name" value="P-loop containing nucleotide triphosphate hydrolases"/>
    <property type="match status" value="1"/>
</dbReference>
<dbReference type="AlphaFoldDB" id="A0A1X6WNT7"/>
<dbReference type="SMART" id="SM00382">
    <property type="entry name" value="AAA"/>
    <property type="match status" value="1"/>
</dbReference>
<dbReference type="InterPro" id="IPR003439">
    <property type="entry name" value="ABC_transporter-like_ATP-bd"/>
</dbReference>
<keyword evidence="6" id="KW-1185">Reference proteome</keyword>
<dbReference type="GO" id="GO:0005524">
    <property type="term" value="F:ATP binding"/>
    <property type="evidence" value="ECO:0007669"/>
    <property type="project" value="UniProtKB-KW"/>
</dbReference>
<name>A0A1X6WNT7_9ENTE</name>
<gene>
    <name evidence="5" type="ORF">FM121_07540</name>
</gene>
<evidence type="ECO:0000256" key="2">
    <source>
        <dbReference type="ARBA" id="ARBA00022741"/>
    </source>
</evidence>
<organism evidence="5 6">
    <name type="scientific">Vagococcus fluvialis bH819</name>
    <dbReference type="NCBI Taxonomy" id="1255619"/>
    <lineage>
        <taxon>Bacteria</taxon>
        <taxon>Bacillati</taxon>
        <taxon>Bacillota</taxon>
        <taxon>Bacilli</taxon>
        <taxon>Lactobacillales</taxon>
        <taxon>Enterococcaceae</taxon>
        <taxon>Vagococcus</taxon>
    </lineage>
</organism>
<dbReference type="Pfam" id="PF00005">
    <property type="entry name" value="ABC_tran"/>
    <property type="match status" value="1"/>
</dbReference>
<dbReference type="Proteomes" id="UP000195918">
    <property type="component" value="Unassembled WGS sequence"/>
</dbReference>
<sequence length="250" mass="28678">MKQIVCKNLGLTYKNEWVFKDLNFQIKQNEFITILGPSGCGKSSLLNILAGTLSATLGEVFIDDKQIIGLNHYFSYMPQDDLLFNSKTVQENISLYQKIHHLPIDNQKNEQLLKKFGLFTVKNSYPDELSGGMKQRVAFLRTVLVDRDILLLDEPFGALDIFTRQTLQDWLKTIANSLNKTIILVTHDIDEAIYLSDRILIMGQTPSQIISEINLTEEEQTRSWLAHQGDLRETIYQTIKNKQIMASDHD</sequence>
<protein>
    <submittedName>
        <fullName evidence="5">Hydroxymethylpyrimidine ABC transporter, ATPase component</fullName>
    </submittedName>
</protein>
<dbReference type="PANTHER" id="PTHR42788">
    <property type="entry name" value="TAURINE IMPORT ATP-BINDING PROTEIN-RELATED"/>
    <property type="match status" value="1"/>
</dbReference>
<dbReference type="InterPro" id="IPR003593">
    <property type="entry name" value="AAA+_ATPase"/>
</dbReference>
<keyword evidence="1" id="KW-0813">Transport</keyword>
<dbReference type="GO" id="GO:0016887">
    <property type="term" value="F:ATP hydrolysis activity"/>
    <property type="evidence" value="ECO:0007669"/>
    <property type="project" value="InterPro"/>
</dbReference>
<dbReference type="PANTHER" id="PTHR42788:SF2">
    <property type="entry name" value="ABC TRANSPORTER ATP-BINDING PROTEIN"/>
    <property type="match status" value="1"/>
</dbReference>